<accession>A0A1V1PAN4</accession>
<reference evidence="3" key="1">
    <citation type="submission" date="2012-11" db="EMBL/GenBank/DDBJ databases">
        <authorList>
            <person name="Lucero-Rivera Y.E."/>
            <person name="Tovar-Ramirez D."/>
        </authorList>
    </citation>
    <scope>NUCLEOTIDE SEQUENCE [LARGE SCALE GENOMIC DNA]</scope>
    <source>
        <strain evidence="3">Araruama</strain>
    </source>
</reference>
<evidence type="ECO:0000256" key="1">
    <source>
        <dbReference type="SAM" id="SignalP"/>
    </source>
</evidence>
<evidence type="ECO:0000313" key="3">
    <source>
        <dbReference type="Proteomes" id="UP000189670"/>
    </source>
</evidence>
<feature type="chain" id="PRO_5013138261" description="IgGFc-binding protein N-terminal domain-containing protein" evidence="1">
    <location>
        <begin position="23"/>
        <end position="646"/>
    </location>
</feature>
<gene>
    <name evidence="2" type="ORF">OMM_02144</name>
</gene>
<keyword evidence="1" id="KW-0732">Signal</keyword>
<feature type="signal peptide" evidence="1">
    <location>
        <begin position="1"/>
        <end position="22"/>
    </location>
</feature>
<evidence type="ECO:0000313" key="2">
    <source>
        <dbReference type="EMBL" id="ETR71880.1"/>
    </source>
</evidence>
<comment type="caution">
    <text evidence="2">The sequence shown here is derived from an EMBL/GenBank/DDBJ whole genome shotgun (WGS) entry which is preliminary data.</text>
</comment>
<protein>
    <recommendedName>
        <fullName evidence="4">IgGFc-binding protein N-terminal domain-containing protein</fullName>
    </recommendedName>
</protein>
<dbReference type="EMBL" id="ATBP01000210">
    <property type="protein sequence ID" value="ETR71880.1"/>
    <property type="molecule type" value="Genomic_DNA"/>
</dbReference>
<name>A0A1V1PAN4_9BACT</name>
<proteinExistence type="predicted"/>
<evidence type="ECO:0008006" key="4">
    <source>
        <dbReference type="Google" id="ProtNLM"/>
    </source>
</evidence>
<organism evidence="2 3">
    <name type="scientific">Candidatus Magnetoglobus multicellularis str. Araruama</name>
    <dbReference type="NCBI Taxonomy" id="890399"/>
    <lineage>
        <taxon>Bacteria</taxon>
        <taxon>Pseudomonadati</taxon>
        <taxon>Thermodesulfobacteriota</taxon>
        <taxon>Desulfobacteria</taxon>
        <taxon>Desulfobacterales</taxon>
        <taxon>Desulfobacteraceae</taxon>
        <taxon>Candidatus Magnetoglobus</taxon>
    </lineage>
</organism>
<dbReference type="Proteomes" id="UP000189670">
    <property type="component" value="Unassembled WGS sequence"/>
</dbReference>
<dbReference type="AlphaFoldDB" id="A0A1V1PAN4"/>
<sequence length="646" mass="71986">MKYCKHLIILTMCIFTWIQSNADATTTDMIARHYTDTPIYANKTRISLSTVIEYNYTDIASLGLEISIPDTWKFISFSDPSLPLENSNGLISTYWVNIPEKINIQYDVDIPENETTVQSIAALVKYRRHGIDDPLYAEVLPNPLQLASSGYYITATAGTGGQIIPSGMILVAANQSQVFSIQPSLGYTISELLVDNQSVPQKNSYIFSNVDDNHLIDVSFKKHKLTPTHFSDYATYEPGVPLVIHSRIDNPYDIMVSSLRMRISIPYQWSFVSTHGDNPPAIEELTDNIINFEWVAGLTDDIAFSYTLQPYAMAYGQKQISAELIYRDFDDTEITTPISPDIYLNRKIDPDNQIIQGIIYLDQSPAPDTVQIDVSLMYLNDNEELEMIENKSDGPNYMLSFIDPKAKTYTLLASYEGYTDTSYIFSQLPDIQDIFLTKITHQNITVTDIDEFDSSATTVYEKQLPSIQVGNEIFLSGQKLEAQGKNQHVGATIDIVTGSLKQVSSSPAVISYTLREGIISTSPYVSKSNGSLLEINIANADIDQQKGIRVCIPLQSNISISDFRGDKPPLAVFHAPDKTALFDGTNIMSVAPEDLLEIKDQCISFITRSLSIFSVGEKTYYQGVDPTPVSSDESNGGCFIESCMKN</sequence>